<reference evidence="2 3" key="1">
    <citation type="submission" date="2023-10" db="EMBL/GenBank/DDBJ databases">
        <title>Complete genome sequence of a Sphingomonadaceae bacterium.</title>
        <authorList>
            <person name="Yan C."/>
        </authorList>
    </citation>
    <scope>NUCLEOTIDE SEQUENCE [LARGE SCALE GENOMIC DNA]</scope>
    <source>
        <strain evidence="2 3">SCSIO 66989</strain>
    </source>
</reference>
<proteinExistence type="predicted"/>
<protein>
    <submittedName>
        <fullName evidence="2">RraA family protein</fullName>
    </submittedName>
</protein>
<dbReference type="AlphaFoldDB" id="A0AA97I1Q7"/>
<dbReference type="KEGG" id="acoa:RB602_02580"/>
<keyword evidence="1" id="KW-0479">Metal-binding</keyword>
<dbReference type="InterPro" id="IPR036704">
    <property type="entry name" value="RraA/RraA-like_sf"/>
</dbReference>
<evidence type="ECO:0000313" key="2">
    <source>
        <dbReference type="EMBL" id="WOE75618.1"/>
    </source>
</evidence>
<comment type="cofactor">
    <cofactor evidence="1">
        <name>Mg(2+)</name>
        <dbReference type="ChEBI" id="CHEBI:18420"/>
    </cofactor>
</comment>
<keyword evidence="1" id="KW-0460">Magnesium</keyword>
<dbReference type="Gene3D" id="3.50.30.40">
    <property type="entry name" value="Ribonuclease E inhibitor RraA/RraA-like"/>
    <property type="match status" value="1"/>
</dbReference>
<dbReference type="SUPFAM" id="SSF89562">
    <property type="entry name" value="RraA-like"/>
    <property type="match status" value="1"/>
</dbReference>
<dbReference type="InterPro" id="IPR005493">
    <property type="entry name" value="RraA/RraA-like"/>
</dbReference>
<organism evidence="2 3">
    <name type="scientific">Alterisphingorhabdus coralli</name>
    <dbReference type="NCBI Taxonomy" id="3071408"/>
    <lineage>
        <taxon>Bacteria</taxon>
        <taxon>Pseudomonadati</taxon>
        <taxon>Pseudomonadota</taxon>
        <taxon>Alphaproteobacteria</taxon>
        <taxon>Sphingomonadales</taxon>
        <taxon>Sphingomonadaceae</taxon>
        <taxon>Alterisphingorhabdus (ex Yan et al. 2024)</taxon>
    </lineage>
</organism>
<evidence type="ECO:0000256" key="1">
    <source>
        <dbReference type="PIRSR" id="PIRSR605493-1"/>
    </source>
</evidence>
<accession>A0AA97I1Q7</accession>
<keyword evidence="3" id="KW-1185">Reference proteome</keyword>
<dbReference type="RefSeq" id="WP_317082679.1">
    <property type="nucleotide sequence ID" value="NZ_CP136594.1"/>
</dbReference>
<dbReference type="Pfam" id="PF03737">
    <property type="entry name" value="RraA-like"/>
    <property type="match status" value="1"/>
</dbReference>
<gene>
    <name evidence="2" type="ORF">RB602_02580</name>
</gene>
<sequence>MDELGKAPSPDLDKLFQRLPASIVHDMMRAQGLGQGVLPPTIRPIAEGSRLAGPAFTVSGRAVKDHDAHETLLAWTAMLSRVPAGHVLVMQPNDSIVAHMGELSAEALHLRGVLGAVIDGGCRDVERINAVGLPVFCRYFTPLDVVGCWLPDRFGEAVIIGDCEIATGDVMVADTDGICVVPQAHAEQVAAAAETAMNQENLVRKAILEGIDPETAYRRHGKF</sequence>
<dbReference type="EMBL" id="CP136594">
    <property type="protein sequence ID" value="WOE75618.1"/>
    <property type="molecule type" value="Genomic_DNA"/>
</dbReference>
<feature type="binding site" evidence="1">
    <location>
        <position position="124"/>
    </location>
    <ligand>
        <name>Mg(2+)</name>
        <dbReference type="ChEBI" id="CHEBI:18420"/>
    </ligand>
</feature>
<dbReference type="GO" id="GO:0046872">
    <property type="term" value="F:metal ion binding"/>
    <property type="evidence" value="ECO:0007669"/>
    <property type="project" value="UniProtKB-KW"/>
</dbReference>
<dbReference type="PANTHER" id="PTHR33254">
    <property type="entry name" value="4-HYDROXY-4-METHYL-2-OXOGLUTARATE ALDOLASE 3-RELATED"/>
    <property type="match status" value="1"/>
</dbReference>
<dbReference type="Proteomes" id="UP001302429">
    <property type="component" value="Chromosome"/>
</dbReference>
<name>A0AA97I1Q7_9SPHN</name>
<feature type="binding site" evidence="1">
    <location>
        <position position="123"/>
    </location>
    <ligand>
        <name>substrate</name>
    </ligand>
</feature>
<dbReference type="PANTHER" id="PTHR33254:SF16">
    <property type="entry name" value="BLR3842 PROTEIN"/>
    <property type="match status" value="1"/>
</dbReference>
<dbReference type="CDD" id="cd16841">
    <property type="entry name" value="RraA_family"/>
    <property type="match status" value="1"/>
</dbReference>
<evidence type="ECO:0000313" key="3">
    <source>
        <dbReference type="Proteomes" id="UP001302429"/>
    </source>
</evidence>